<evidence type="ECO:0000313" key="2">
    <source>
        <dbReference type="EMBL" id="KAK7516782.1"/>
    </source>
</evidence>
<dbReference type="Proteomes" id="UP001363622">
    <property type="component" value="Unassembled WGS sequence"/>
</dbReference>
<gene>
    <name evidence="2" type="ORF">IWZ03DRAFT_197214</name>
</gene>
<feature type="region of interest" description="Disordered" evidence="1">
    <location>
        <begin position="176"/>
        <end position="200"/>
    </location>
</feature>
<protein>
    <submittedName>
        <fullName evidence="2">Uncharacterized protein</fullName>
    </submittedName>
</protein>
<comment type="caution">
    <text evidence="2">The sequence shown here is derived from an EMBL/GenBank/DDBJ whole genome shotgun (WGS) entry which is preliminary data.</text>
</comment>
<evidence type="ECO:0000256" key="1">
    <source>
        <dbReference type="SAM" id="MobiDB-lite"/>
    </source>
</evidence>
<feature type="compositionally biased region" description="Basic and acidic residues" evidence="1">
    <location>
        <begin position="176"/>
        <end position="186"/>
    </location>
</feature>
<sequence>MSYPGPLDLPERVRMCVLRYVSRRDRSAMSAVCSPATSDVPPDPQGQDKNMLLIPDPSLEHITADPGQLVQRVTVGPYPAPTLPLQQHSYQSSHHKINQMQQQPSSQCIIIIPTSIQQPTEETQQMAEPLSLALCYSNLSAPVLPVTNPKHALWLLSPSHLFSPHACIQSEYLNHTREKRREEETRKSKREKVKRQNKSN</sequence>
<proteinExistence type="predicted"/>
<feature type="compositionally biased region" description="Basic residues" evidence="1">
    <location>
        <begin position="187"/>
        <end position="200"/>
    </location>
</feature>
<organism evidence="2 3">
    <name type="scientific">Phyllosticta citriasiana</name>
    <dbReference type="NCBI Taxonomy" id="595635"/>
    <lineage>
        <taxon>Eukaryota</taxon>
        <taxon>Fungi</taxon>
        <taxon>Dikarya</taxon>
        <taxon>Ascomycota</taxon>
        <taxon>Pezizomycotina</taxon>
        <taxon>Dothideomycetes</taxon>
        <taxon>Dothideomycetes incertae sedis</taxon>
        <taxon>Botryosphaeriales</taxon>
        <taxon>Phyllostictaceae</taxon>
        <taxon>Phyllosticta</taxon>
    </lineage>
</organism>
<keyword evidence="3" id="KW-1185">Reference proteome</keyword>
<dbReference type="EMBL" id="JBBPHU010000006">
    <property type="protein sequence ID" value="KAK7516782.1"/>
    <property type="molecule type" value="Genomic_DNA"/>
</dbReference>
<accession>A0ABR1KND7</accession>
<name>A0ABR1KND7_9PEZI</name>
<reference evidence="2 3" key="1">
    <citation type="submission" date="2024-04" db="EMBL/GenBank/DDBJ databases">
        <title>Phyllosticta paracitricarpa is synonymous to the EU quarantine fungus P. citricarpa based on phylogenomic analyses.</title>
        <authorList>
            <consortium name="Lawrence Berkeley National Laboratory"/>
            <person name="Van Ingen-Buijs V.A."/>
            <person name="Van Westerhoven A.C."/>
            <person name="Haridas S."/>
            <person name="Skiadas P."/>
            <person name="Martin F."/>
            <person name="Groenewald J.Z."/>
            <person name="Crous P.W."/>
            <person name="Seidl M.F."/>
        </authorList>
    </citation>
    <scope>NUCLEOTIDE SEQUENCE [LARGE SCALE GENOMIC DNA]</scope>
    <source>
        <strain evidence="2 3">CBS 123371</strain>
    </source>
</reference>
<evidence type="ECO:0000313" key="3">
    <source>
        <dbReference type="Proteomes" id="UP001363622"/>
    </source>
</evidence>